<accession>A0AAN8UMJ2</accession>
<dbReference type="PROSITE" id="PS51634">
    <property type="entry name" value="CRC"/>
    <property type="match status" value="1"/>
</dbReference>
<sequence length="750" mass="81594">FYVQDSPVFNFINELSPLKPVKSLHIAQSLNSYSFASLPSVFTSPHVSSHKDSRFLRRHSFFDPSKPEFSSNNPNNINSSEASTSTIQLHAWENLDPEDSVGKPSVEQPNEHSEFPIELTSSLKYDCGSPDCDPTPCTGIETNPVSELAGTSSPSFPGVSEKASFGSQVHEKETCQIEHHKEGAGSVWESLINDAADLLIFDSPQDSESFKPFKKSTDPGISPCTLLISQFLQNDSSDIQDMQVVGAGHTKEDASTQPEEAGVSKETNQSQDDIANTSLNSIAPDSEEKNGNELASNLHRGMRRRCLVFEMAGAHRKKLKYDLDSNSSTLQQSGGRVASSDNQLVPIKRSNDSSRHILPGIGLHLNALATSSMDYKVVKHETVTSMGNQISISSSTTSVHLVRVGQKHIVKPLNSNLEKDTSLAENGVHTMEDASQAPDACLVNEERKLENSGEPEGCKRCNCKKSKCLKLYCECFAAGVYCVEPCSCQDCFNKPIHEDTVLATRKQIESRNPLAFAPKVIRTSDSTPETGDESNKTPASARHKRGCNCKKSSCLKKYCECFQGGVGCSINCRCEGCKNAFGRKDGSTPETDAEPEEETETCEKNLLALQTTLVQNDEEHNLESSVPITPLASSRPSTQLPFSSKGKPSRSAILTIGSSSGLLTTQGIGNPNILGSQFKFEKHFQTVQEDEMPDILQGSFSPASGIKTASPNSKRVSPPHCDFGVSPTRRSGRKLILQSIPSFPSLTPQH</sequence>
<evidence type="ECO:0000313" key="6">
    <source>
        <dbReference type="EMBL" id="KAK6913976.1"/>
    </source>
</evidence>
<reference evidence="6 7" key="1">
    <citation type="submission" date="2023-12" db="EMBL/GenBank/DDBJ databases">
        <title>A high-quality genome assembly for Dillenia turbinata (Dilleniales).</title>
        <authorList>
            <person name="Chanderbali A."/>
        </authorList>
    </citation>
    <scope>NUCLEOTIDE SEQUENCE [LARGE SCALE GENOMIC DNA]</scope>
    <source>
        <strain evidence="6">LSX21</strain>
        <tissue evidence="6">Leaf</tissue>
    </source>
</reference>
<evidence type="ECO:0000256" key="2">
    <source>
        <dbReference type="ARBA" id="ARBA00007267"/>
    </source>
</evidence>
<dbReference type="Pfam" id="PF03638">
    <property type="entry name" value="TCR"/>
    <property type="match status" value="2"/>
</dbReference>
<dbReference type="SMART" id="SM01114">
    <property type="entry name" value="CXC"/>
    <property type="match status" value="2"/>
</dbReference>
<dbReference type="InterPro" id="IPR033467">
    <property type="entry name" value="Tesmin/TSO1-like_CXC"/>
</dbReference>
<feature type="region of interest" description="Disordered" evidence="4">
    <location>
        <begin position="248"/>
        <end position="274"/>
    </location>
</feature>
<keyword evidence="3" id="KW-0539">Nucleus</keyword>
<keyword evidence="7" id="KW-1185">Reference proteome</keyword>
<evidence type="ECO:0000256" key="3">
    <source>
        <dbReference type="ARBA" id="ARBA00023242"/>
    </source>
</evidence>
<dbReference type="Proteomes" id="UP001370490">
    <property type="component" value="Unassembled WGS sequence"/>
</dbReference>
<evidence type="ECO:0000259" key="5">
    <source>
        <dbReference type="PROSITE" id="PS51634"/>
    </source>
</evidence>
<comment type="similarity">
    <text evidence="2">Belongs to the lin-54 family.</text>
</comment>
<protein>
    <submittedName>
        <fullName evidence="6">CRC domain</fullName>
    </submittedName>
</protein>
<proteinExistence type="inferred from homology"/>
<feature type="region of interest" description="Disordered" evidence="4">
    <location>
        <begin position="705"/>
        <end position="728"/>
    </location>
</feature>
<feature type="compositionally biased region" description="Polar residues" evidence="4">
    <location>
        <begin position="623"/>
        <end position="642"/>
    </location>
</feature>
<dbReference type="EMBL" id="JBAMMX010000026">
    <property type="protein sequence ID" value="KAK6913976.1"/>
    <property type="molecule type" value="Genomic_DNA"/>
</dbReference>
<dbReference type="GO" id="GO:0003700">
    <property type="term" value="F:DNA-binding transcription factor activity"/>
    <property type="evidence" value="ECO:0007669"/>
    <property type="project" value="InterPro"/>
</dbReference>
<feature type="non-terminal residue" evidence="6">
    <location>
        <position position="1"/>
    </location>
</feature>
<evidence type="ECO:0000256" key="4">
    <source>
        <dbReference type="SAM" id="MobiDB-lite"/>
    </source>
</evidence>
<dbReference type="InterPro" id="IPR044522">
    <property type="entry name" value="TSO1-like"/>
</dbReference>
<dbReference type="PANTHER" id="PTHR46159">
    <property type="entry name" value="PROTEIN TESMIN/TSO1-LIKE CXC 2"/>
    <property type="match status" value="1"/>
</dbReference>
<feature type="region of interest" description="Disordered" evidence="4">
    <location>
        <begin position="618"/>
        <end position="646"/>
    </location>
</feature>
<name>A0AAN8UMJ2_9MAGN</name>
<dbReference type="AlphaFoldDB" id="A0AAN8UMJ2"/>
<comment type="subcellular location">
    <subcellularLocation>
        <location evidence="1">Nucleus</location>
    </subcellularLocation>
</comment>
<dbReference type="GO" id="GO:0005634">
    <property type="term" value="C:nucleus"/>
    <property type="evidence" value="ECO:0007669"/>
    <property type="project" value="UniProtKB-SubCell"/>
</dbReference>
<comment type="caution">
    <text evidence="6">The sequence shown here is derived from an EMBL/GenBank/DDBJ whole genome shotgun (WGS) entry which is preliminary data.</text>
</comment>
<dbReference type="PANTHER" id="PTHR46159:SF12">
    <property type="entry name" value="PROTEIN TESMIN_TSO1-LIKE CXC 3-RELATED"/>
    <property type="match status" value="1"/>
</dbReference>
<evidence type="ECO:0000313" key="7">
    <source>
        <dbReference type="Proteomes" id="UP001370490"/>
    </source>
</evidence>
<organism evidence="6 7">
    <name type="scientific">Dillenia turbinata</name>
    <dbReference type="NCBI Taxonomy" id="194707"/>
    <lineage>
        <taxon>Eukaryota</taxon>
        <taxon>Viridiplantae</taxon>
        <taxon>Streptophyta</taxon>
        <taxon>Embryophyta</taxon>
        <taxon>Tracheophyta</taxon>
        <taxon>Spermatophyta</taxon>
        <taxon>Magnoliopsida</taxon>
        <taxon>eudicotyledons</taxon>
        <taxon>Gunneridae</taxon>
        <taxon>Pentapetalae</taxon>
        <taxon>Dilleniales</taxon>
        <taxon>Dilleniaceae</taxon>
        <taxon>Dillenia</taxon>
    </lineage>
</organism>
<feature type="domain" description="CRC" evidence="5">
    <location>
        <begin position="457"/>
        <end position="582"/>
    </location>
</feature>
<feature type="compositionally biased region" description="Polar residues" evidence="4">
    <location>
        <begin position="705"/>
        <end position="715"/>
    </location>
</feature>
<gene>
    <name evidence="6" type="ORF">RJ641_021297</name>
</gene>
<dbReference type="InterPro" id="IPR005172">
    <property type="entry name" value="CRC"/>
</dbReference>
<feature type="compositionally biased region" description="Polar residues" evidence="4">
    <location>
        <begin position="265"/>
        <end position="274"/>
    </location>
</feature>
<evidence type="ECO:0000256" key="1">
    <source>
        <dbReference type="ARBA" id="ARBA00004123"/>
    </source>
</evidence>